<dbReference type="SUPFAM" id="SSF52283">
    <property type="entry name" value="Formate/glycerate dehydrogenase catalytic domain-like"/>
    <property type="match status" value="1"/>
</dbReference>
<dbReference type="Gene3D" id="3.40.50.720">
    <property type="entry name" value="NAD(P)-binding Rossmann-like Domain"/>
    <property type="match status" value="2"/>
</dbReference>
<dbReference type="GO" id="GO:0016491">
    <property type="term" value="F:oxidoreductase activity"/>
    <property type="evidence" value="ECO:0007669"/>
    <property type="project" value="UniProtKB-KW"/>
</dbReference>
<name>A0A7S3K635_9STRA</name>
<organism evidence="4">
    <name type="scientific">Aureoumbra lagunensis</name>
    <dbReference type="NCBI Taxonomy" id="44058"/>
    <lineage>
        <taxon>Eukaryota</taxon>
        <taxon>Sar</taxon>
        <taxon>Stramenopiles</taxon>
        <taxon>Ochrophyta</taxon>
        <taxon>Pelagophyceae</taxon>
        <taxon>Pelagomonadales</taxon>
        <taxon>Aureoumbra</taxon>
    </lineage>
</organism>
<keyword evidence="1" id="KW-0560">Oxidoreductase</keyword>
<dbReference type="InterPro" id="IPR036291">
    <property type="entry name" value="NAD(P)-bd_dom_sf"/>
</dbReference>
<dbReference type="PANTHER" id="PTHR43333:SF1">
    <property type="entry name" value="D-ISOMER SPECIFIC 2-HYDROXYACID DEHYDROGENASE NAD-BINDING DOMAIN-CONTAINING PROTEIN"/>
    <property type="match status" value="1"/>
</dbReference>
<accession>A0A7S3K635</accession>
<evidence type="ECO:0000256" key="1">
    <source>
        <dbReference type="ARBA" id="ARBA00023002"/>
    </source>
</evidence>
<reference evidence="4" key="1">
    <citation type="submission" date="2021-01" db="EMBL/GenBank/DDBJ databases">
        <authorList>
            <person name="Corre E."/>
            <person name="Pelletier E."/>
            <person name="Niang G."/>
            <person name="Scheremetjew M."/>
            <person name="Finn R."/>
            <person name="Kale V."/>
            <person name="Holt S."/>
            <person name="Cochrane G."/>
            <person name="Meng A."/>
            <person name="Brown T."/>
            <person name="Cohen L."/>
        </authorList>
    </citation>
    <scope>NUCLEOTIDE SEQUENCE</scope>
    <source>
        <strain evidence="4">CCMP1510</strain>
    </source>
</reference>
<dbReference type="CDD" id="cd05300">
    <property type="entry name" value="2-Hacid_dh_1"/>
    <property type="match status" value="1"/>
</dbReference>
<dbReference type="AlphaFoldDB" id="A0A7S3K635"/>
<evidence type="ECO:0000256" key="2">
    <source>
        <dbReference type="ARBA" id="ARBA00023027"/>
    </source>
</evidence>
<proteinExistence type="predicted"/>
<dbReference type="EMBL" id="HBIJ01022332">
    <property type="protein sequence ID" value="CAE0373755.1"/>
    <property type="molecule type" value="Transcribed_RNA"/>
</dbReference>
<evidence type="ECO:0000313" key="4">
    <source>
        <dbReference type="EMBL" id="CAE0373755.1"/>
    </source>
</evidence>
<dbReference type="SUPFAM" id="SSF51735">
    <property type="entry name" value="NAD(P)-binding Rossmann-fold domains"/>
    <property type="match status" value="1"/>
</dbReference>
<sequence>MTTVTVGVLVKLPNDAWPPPKEICNGINFVHGSTAAEFLEKSIKALVVVPPGISGSTARELLEKKPEIEWLHSFSAGVDHLSPNLQNVQRAVAYTNGRGAYSSSLAEYALLGALYFNKKVPRLVANAAENKWDKFTMPVLKNKTLGLVGYGDIAKHTAKLGRAFGMRIVAVRRNKSASEDDGPDEIFGVEEKLELFKQSDFVVCSLPGTGNTINFCGQPEFSAMKSSAVFISIGRGAAVDEDALCDALESNTIAGAFLDVFKEEPLPKTSRLWSFGPDKLILSSHNADLTDDYYNLGWNVWRSNFEAFHSASSSSASEEVKWVTPFDPTAGY</sequence>
<evidence type="ECO:0000259" key="3">
    <source>
        <dbReference type="Pfam" id="PF02826"/>
    </source>
</evidence>
<dbReference type="GO" id="GO:0051287">
    <property type="term" value="F:NAD binding"/>
    <property type="evidence" value="ECO:0007669"/>
    <property type="project" value="InterPro"/>
</dbReference>
<protein>
    <recommendedName>
        <fullName evidence="3">D-isomer specific 2-hydroxyacid dehydrogenase NAD-binding domain-containing protein</fullName>
    </recommendedName>
</protein>
<dbReference type="PANTHER" id="PTHR43333">
    <property type="entry name" value="2-HACID_DH_C DOMAIN-CONTAINING PROTEIN"/>
    <property type="match status" value="1"/>
</dbReference>
<keyword evidence="2" id="KW-0520">NAD</keyword>
<gene>
    <name evidence="4" type="ORF">ALAG00032_LOCUS14557</name>
</gene>
<dbReference type="InterPro" id="IPR006140">
    <property type="entry name" value="D-isomer_DH_NAD-bd"/>
</dbReference>
<feature type="domain" description="D-isomer specific 2-hydroxyacid dehydrogenase NAD-binding" evidence="3">
    <location>
        <begin position="114"/>
        <end position="287"/>
    </location>
</feature>
<dbReference type="Pfam" id="PF02826">
    <property type="entry name" value="2-Hacid_dh_C"/>
    <property type="match status" value="1"/>
</dbReference>